<reference evidence="10" key="1">
    <citation type="submission" date="2017-09" db="EMBL/GenBank/DDBJ databases">
        <title>The Reconstruction of 2,631 Draft Metagenome-Assembled Genomes from the Global Oceans.</title>
        <authorList>
            <person name="Tully B.J."/>
            <person name="Graham E.D."/>
            <person name="Heidelberg J.F."/>
        </authorList>
    </citation>
    <scope>NUCLEOTIDE SEQUENCE [LARGE SCALE GENOMIC DNA]</scope>
</reference>
<dbReference type="Gene3D" id="2.30.330.10">
    <property type="entry name" value="SpoA-like"/>
    <property type="match status" value="1"/>
</dbReference>
<dbReference type="InterPro" id="IPR001172">
    <property type="entry name" value="FliN_T3SS_HrcQb"/>
</dbReference>
<keyword evidence="9" id="KW-0966">Cell projection</keyword>
<dbReference type="PRINTS" id="PR00956">
    <property type="entry name" value="FLGMOTORFLIN"/>
</dbReference>
<feature type="compositionally biased region" description="Polar residues" evidence="7">
    <location>
        <begin position="62"/>
        <end position="77"/>
    </location>
</feature>
<dbReference type="PANTHER" id="PTHR43484:SF1">
    <property type="entry name" value="FLAGELLAR MOTOR SWITCH PROTEIN FLIN"/>
    <property type="match status" value="1"/>
</dbReference>
<evidence type="ECO:0000256" key="1">
    <source>
        <dbReference type="ARBA" id="ARBA00004413"/>
    </source>
</evidence>
<dbReference type="GO" id="GO:0006935">
    <property type="term" value="P:chemotaxis"/>
    <property type="evidence" value="ECO:0007669"/>
    <property type="project" value="UniProtKB-KW"/>
</dbReference>
<name>A0A2D6YFT0_9DELT</name>
<dbReference type="PANTHER" id="PTHR43484">
    <property type="match status" value="1"/>
</dbReference>
<dbReference type="NCBIfam" id="TIGR02480">
    <property type="entry name" value="fliN"/>
    <property type="match status" value="1"/>
</dbReference>
<dbReference type="Pfam" id="PF01052">
    <property type="entry name" value="FliMN_C"/>
    <property type="match status" value="1"/>
</dbReference>
<feature type="compositionally biased region" description="Polar residues" evidence="7">
    <location>
        <begin position="105"/>
        <end position="114"/>
    </location>
</feature>
<evidence type="ECO:0000256" key="5">
    <source>
        <dbReference type="ARBA" id="ARBA00022779"/>
    </source>
</evidence>
<comment type="caution">
    <text evidence="9">The sequence shown here is derived from an EMBL/GenBank/DDBJ whole genome shotgun (WGS) entry which is preliminary data.</text>
</comment>
<feature type="region of interest" description="Disordered" evidence="7">
    <location>
        <begin position="62"/>
        <end position="181"/>
    </location>
</feature>
<keyword evidence="9" id="KW-0969">Cilium</keyword>
<sequence length="288" mass="32360">MSERESTASKVATDLLEQLNNKVRSELVSHIDEYFQRTDFQKSLAFQNIPESDHLERLRQNSGNRQAIETLETQPYQVTDDEKTEKPPSLQSESLGVEDQKSNIEQELTQAVTSQDERHEDPSLENVDSTEENLSSLKKNSSGNVGVEDQKSNIEQETLQGNPADGNNFENSLQENIDPPDIIDVNLSSQEEESPPPNVNVDFLMEMPLKVTFEVGRTRMDIKDLISLGQGSIVELHRFVGEDLDIFVNGKLVARGELVVSKENFGAKISEIISPQDRVKRMGGLDQF</sequence>
<dbReference type="AlphaFoldDB" id="A0A2D6YFT0"/>
<keyword evidence="9" id="KW-0282">Flagellum</keyword>
<comment type="similarity">
    <text evidence="2">Belongs to the FliN/MopA/SpaO family.</text>
</comment>
<dbReference type="InterPro" id="IPR036429">
    <property type="entry name" value="SpoA-like_sf"/>
</dbReference>
<feature type="compositionally biased region" description="Low complexity" evidence="7">
    <location>
        <begin position="132"/>
        <end position="142"/>
    </location>
</feature>
<evidence type="ECO:0000259" key="8">
    <source>
        <dbReference type="Pfam" id="PF01052"/>
    </source>
</evidence>
<gene>
    <name evidence="9" type="primary">fliN</name>
    <name evidence="9" type="ORF">CMN54_00975</name>
</gene>
<accession>A0A2D6YFT0</accession>
<protein>
    <submittedName>
        <fullName evidence="9">Flagellar motor switch protein FliN</fullName>
    </submittedName>
</protein>
<dbReference type="GO" id="GO:0005886">
    <property type="term" value="C:plasma membrane"/>
    <property type="evidence" value="ECO:0007669"/>
    <property type="project" value="UniProtKB-SubCell"/>
</dbReference>
<dbReference type="EMBL" id="NZEX01000010">
    <property type="protein sequence ID" value="MAH62024.1"/>
    <property type="molecule type" value="Genomic_DNA"/>
</dbReference>
<keyword evidence="5" id="KW-0283">Flagellar rotation</keyword>
<evidence type="ECO:0000256" key="6">
    <source>
        <dbReference type="ARBA" id="ARBA00023136"/>
    </source>
</evidence>
<evidence type="ECO:0000256" key="4">
    <source>
        <dbReference type="ARBA" id="ARBA00022500"/>
    </source>
</evidence>
<dbReference type="Proteomes" id="UP000226525">
    <property type="component" value="Unassembled WGS sequence"/>
</dbReference>
<dbReference type="InterPro" id="IPR012826">
    <property type="entry name" value="FliN"/>
</dbReference>
<dbReference type="GO" id="GO:0071973">
    <property type="term" value="P:bacterial-type flagellum-dependent cell motility"/>
    <property type="evidence" value="ECO:0007669"/>
    <property type="project" value="InterPro"/>
</dbReference>
<evidence type="ECO:0000256" key="2">
    <source>
        <dbReference type="ARBA" id="ARBA00009226"/>
    </source>
</evidence>
<keyword evidence="4" id="KW-0145">Chemotaxis</keyword>
<dbReference type="InterPro" id="IPR051469">
    <property type="entry name" value="FliN/MopA/SpaO"/>
</dbReference>
<evidence type="ECO:0000313" key="10">
    <source>
        <dbReference type="Proteomes" id="UP000226525"/>
    </source>
</evidence>
<organism evidence="9 10">
    <name type="scientific">SAR324 cluster bacterium</name>
    <dbReference type="NCBI Taxonomy" id="2024889"/>
    <lineage>
        <taxon>Bacteria</taxon>
        <taxon>Deltaproteobacteria</taxon>
        <taxon>SAR324 cluster</taxon>
    </lineage>
</organism>
<dbReference type="SUPFAM" id="SSF101801">
    <property type="entry name" value="Surface presentation of antigens (SPOA)"/>
    <property type="match status" value="1"/>
</dbReference>
<dbReference type="GO" id="GO:0003774">
    <property type="term" value="F:cytoskeletal motor activity"/>
    <property type="evidence" value="ECO:0007669"/>
    <property type="project" value="InterPro"/>
</dbReference>
<keyword evidence="6" id="KW-0472">Membrane</keyword>
<keyword evidence="3" id="KW-1003">Cell membrane</keyword>
<dbReference type="GO" id="GO:0009425">
    <property type="term" value="C:bacterial-type flagellum basal body"/>
    <property type="evidence" value="ECO:0007669"/>
    <property type="project" value="InterPro"/>
</dbReference>
<evidence type="ECO:0000256" key="7">
    <source>
        <dbReference type="SAM" id="MobiDB-lite"/>
    </source>
</evidence>
<feature type="domain" description="Flagellar motor switch protein FliN-like C-terminal" evidence="8">
    <location>
        <begin position="204"/>
        <end position="273"/>
    </location>
</feature>
<dbReference type="InterPro" id="IPR001543">
    <property type="entry name" value="FliN-like_C"/>
</dbReference>
<evidence type="ECO:0000313" key="9">
    <source>
        <dbReference type="EMBL" id="MAH62024.1"/>
    </source>
</evidence>
<proteinExistence type="inferred from homology"/>
<comment type="subcellular location">
    <subcellularLocation>
        <location evidence="1">Cell membrane</location>
        <topology evidence="1">Peripheral membrane protein</topology>
        <orientation evidence="1">Cytoplasmic side</orientation>
    </subcellularLocation>
</comment>
<evidence type="ECO:0000256" key="3">
    <source>
        <dbReference type="ARBA" id="ARBA00022475"/>
    </source>
</evidence>